<name>A0A8J5TKV7_ZIZPA</name>
<evidence type="ECO:0000313" key="2">
    <source>
        <dbReference type="Proteomes" id="UP000729402"/>
    </source>
</evidence>
<reference evidence="1" key="2">
    <citation type="submission" date="2021-02" db="EMBL/GenBank/DDBJ databases">
        <authorList>
            <person name="Kimball J.A."/>
            <person name="Haas M.W."/>
            <person name="Macchietto M."/>
            <person name="Kono T."/>
            <person name="Duquette J."/>
            <person name="Shao M."/>
        </authorList>
    </citation>
    <scope>NUCLEOTIDE SEQUENCE</scope>
    <source>
        <tissue evidence="1">Fresh leaf tissue</tissue>
    </source>
</reference>
<reference evidence="1" key="1">
    <citation type="journal article" date="2021" name="bioRxiv">
        <title>Whole Genome Assembly and Annotation of Northern Wild Rice, Zizania palustris L., Supports a Whole Genome Duplication in the Zizania Genus.</title>
        <authorList>
            <person name="Haas M."/>
            <person name="Kono T."/>
            <person name="Macchietto M."/>
            <person name="Millas R."/>
            <person name="McGilp L."/>
            <person name="Shao M."/>
            <person name="Duquette J."/>
            <person name="Hirsch C.N."/>
            <person name="Kimball J."/>
        </authorList>
    </citation>
    <scope>NUCLEOTIDE SEQUENCE</scope>
    <source>
        <tissue evidence="1">Fresh leaf tissue</tissue>
    </source>
</reference>
<proteinExistence type="predicted"/>
<dbReference type="AlphaFoldDB" id="A0A8J5TKV7"/>
<dbReference type="Proteomes" id="UP000729402">
    <property type="component" value="Unassembled WGS sequence"/>
</dbReference>
<evidence type="ECO:0000313" key="1">
    <source>
        <dbReference type="EMBL" id="KAG8082236.1"/>
    </source>
</evidence>
<keyword evidence="2" id="KW-1185">Reference proteome</keyword>
<organism evidence="1 2">
    <name type="scientific">Zizania palustris</name>
    <name type="common">Northern wild rice</name>
    <dbReference type="NCBI Taxonomy" id="103762"/>
    <lineage>
        <taxon>Eukaryota</taxon>
        <taxon>Viridiplantae</taxon>
        <taxon>Streptophyta</taxon>
        <taxon>Embryophyta</taxon>
        <taxon>Tracheophyta</taxon>
        <taxon>Spermatophyta</taxon>
        <taxon>Magnoliopsida</taxon>
        <taxon>Liliopsida</taxon>
        <taxon>Poales</taxon>
        <taxon>Poaceae</taxon>
        <taxon>BOP clade</taxon>
        <taxon>Oryzoideae</taxon>
        <taxon>Oryzeae</taxon>
        <taxon>Zizaniinae</taxon>
        <taxon>Zizania</taxon>
    </lineage>
</organism>
<gene>
    <name evidence="1" type="ORF">GUJ93_ZPchr0014g47144</name>
</gene>
<dbReference type="EMBL" id="JAAALK010000086">
    <property type="protein sequence ID" value="KAG8082236.1"/>
    <property type="molecule type" value="Genomic_DNA"/>
</dbReference>
<sequence length="67" mass="7211">MGVVGWLSSTRPEMALEFHVPGIGALAKDVLTLSLLVRDLHDAGTQLLALSPHDTWSLSDSSGKQRQ</sequence>
<accession>A0A8J5TKV7</accession>
<comment type="caution">
    <text evidence="1">The sequence shown here is derived from an EMBL/GenBank/DDBJ whole genome shotgun (WGS) entry which is preliminary data.</text>
</comment>
<protein>
    <submittedName>
        <fullName evidence="1">Uncharacterized protein</fullName>
    </submittedName>
</protein>